<dbReference type="PROSITE" id="PS50123">
    <property type="entry name" value="CHER"/>
    <property type="match status" value="1"/>
</dbReference>
<dbReference type="InterPro" id="IPR000780">
    <property type="entry name" value="CheR_MeTrfase"/>
</dbReference>
<evidence type="ECO:0000313" key="7">
    <source>
        <dbReference type="EMBL" id="SHJ06937.1"/>
    </source>
</evidence>
<dbReference type="GO" id="GO:0032259">
    <property type="term" value="P:methylation"/>
    <property type="evidence" value="ECO:0007669"/>
    <property type="project" value="UniProtKB-KW"/>
</dbReference>
<dbReference type="InterPro" id="IPR050903">
    <property type="entry name" value="Bact_Chemotaxis_MeTrfase"/>
</dbReference>
<dbReference type="InterPro" id="IPR036804">
    <property type="entry name" value="CheR_N_sf"/>
</dbReference>
<gene>
    <name evidence="7" type="ORF">SAMN02745165_01471</name>
</gene>
<dbReference type="Gene3D" id="3.40.50.150">
    <property type="entry name" value="Vaccinia Virus protein VP39"/>
    <property type="match status" value="1"/>
</dbReference>
<reference evidence="7 8" key="1">
    <citation type="submission" date="2016-11" db="EMBL/GenBank/DDBJ databases">
        <authorList>
            <person name="Jaros S."/>
            <person name="Januszkiewicz K."/>
            <person name="Wedrychowicz H."/>
        </authorList>
    </citation>
    <scope>NUCLEOTIDE SEQUENCE [LARGE SCALE GENOMIC DNA]</scope>
    <source>
        <strain evidence="7 8">DSM 5091</strain>
    </source>
</reference>
<keyword evidence="3 7" id="KW-0489">Methyltransferase</keyword>
<dbReference type="InterPro" id="IPR026024">
    <property type="entry name" value="Chemotaxis_MeTrfase_CheR"/>
</dbReference>
<proteinExistence type="predicted"/>
<dbReference type="OrthoDB" id="9786165at2"/>
<dbReference type="EMBL" id="FQZT01000004">
    <property type="protein sequence ID" value="SHJ06937.1"/>
    <property type="molecule type" value="Genomic_DNA"/>
</dbReference>
<protein>
    <recommendedName>
        <fullName evidence="2">protein-glutamate O-methyltransferase</fullName>
        <ecNumber evidence="2">2.1.1.80</ecNumber>
    </recommendedName>
</protein>
<dbReference type="InterPro" id="IPR029063">
    <property type="entry name" value="SAM-dependent_MTases_sf"/>
</dbReference>
<dbReference type="InterPro" id="IPR022642">
    <property type="entry name" value="CheR_C"/>
</dbReference>
<evidence type="ECO:0000256" key="3">
    <source>
        <dbReference type="ARBA" id="ARBA00022603"/>
    </source>
</evidence>
<dbReference type="PANTHER" id="PTHR24422">
    <property type="entry name" value="CHEMOTAXIS PROTEIN METHYLTRANSFERASE"/>
    <property type="match status" value="1"/>
</dbReference>
<evidence type="ECO:0000256" key="4">
    <source>
        <dbReference type="ARBA" id="ARBA00022679"/>
    </source>
</evidence>
<evidence type="ECO:0000259" key="6">
    <source>
        <dbReference type="PROSITE" id="PS50123"/>
    </source>
</evidence>
<dbReference type="AlphaFoldDB" id="A0A1M6GAQ3"/>
<dbReference type="PANTHER" id="PTHR24422:SF19">
    <property type="entry name" value="CHEMOTAXIS PROTEIN METHYLTRANSFERASE"/>
    <property type="match status" value="1"/>
</dbReference>
<dbReference type="EC" id="2.1.1.80" evidence="2"/>
<organism evidence="7 8">
    <name type="scientific">Malonomonas rubra DSM 5091</name>
    <dbReference type="NCBI Taxonomy" id="1122189"/>
    <lineage>
        <taxon>Bacteria</taxon>
        <taxon>Pseudomonadati</taxon>
        <taxon>Thermodesulfobacteriota</taxon>
        <taxon>Desulfuromonadia</taxon>
        <taxon>Desulfuromonadales</taxon>
        <taxon>Geopsychrobacteraceae</taxon>
        <taxon>Malonomonas</taxon>
    </lineage>
</organism>
<keyword evidence="8" id="KW-1185">Reference proteome</keyword>
<keyword evidence="4 7" id="KW-0808">Transferase</keyword>
<dbReference type="Proteomes" id="UP000184171">
    <property type="component" value="Unassembled WGS sequence"/>
</dbReference>
<keyword evidence="5" id="KW-0949">S-adenosyl-L-methionine</keyword>
<dbReference type="Pfam" id="PF01739">
    <property type="entry name" value="CheR"/>
    <property type="match status" value="1"/>
</dbReference>
<evidence type="ECO:0000256" key="5">
    <source>
        <dbReference type="ARBA" id="ARBA00022691"/>
    </source>
</evidence>
<dbReference type="Pfam" id="PF03705">
    <property type="entry name" value="CheR_N"/>
    <property type="match status" value="1"/>
</dbReference>
<evidence type="ECO:0000256" key="2">
    <source>
        <dbReference type="ARBA" id="ARBA00012534"/>
    </source>
</evidence>
<dbReference type="PRINTS" id="PR00996">
    <property type="entry name" value="CHERMTFRASE"/>
</dbReference>
<accession>A0A1M6GAQ3</accession>
<name>A0A1M6GAQ3_MALRU</name>
<comment type="catalytic activity">
    <reaction evidence="1">
        <text>L-glutamyl-[protein] + S-adenosyl-L-methionine = [protein]-L-glutamate 5-O-methyl ester + S-adenosyl-L-homocysteine</text>
        <dbReference type="Rhea" id="RHEA:24452"/>
        <dbReference type="Rhea" id="RHEA-COMP:10208"/>
        <dbReference type="Rhea" id="RHEA-COMP:10311"/>
        <dbReference type="ChEBI" id="CHEBI:29973"/>
        <dbReference type="ChEBI" id="CHEBI:57856"/>
        <dbReference type="ChEBI" id="CHEBI:59789"/>
        <dbReference type="ChEBI" id="CHEBI:82795"/>
        <dbReference type="EC" id="2.1.1.80"/>
    </reaction>
</comment>
<sequence>MMSISDQEFHDLRDLIHKRFGINLTDQKRSLLVGRLQKLMRKLGLTTFAQYYQYLSEDKTEQALGELVDLVSTNHTYFNREKDHFDYFYQTALPAIADKLRRENRRDLRIWCAGCSTGEEPYTLLMLMMEYFGNEYSSWDAGILATDISDRALTIARAGVYSSDRVEQLPGNLSRKYFQPAGPGEMRVVDKIKSEATFRRFNLMNTTFPFKKQFQMIFCRNVMIYFDQPTRDALVGRYHQHTEQGGYLFIGHSETLGRSQTRYNYLQPALYQKGTL</sequence>
<dbReference type="SUPFAM" id="SSF53335">
    <property type="entry name" value="S-adenosyl-L-methionine-dependent methyltransferases"/>
    <property type="match status" value="1"/>
</dbReference>
<dbReference type="GO" id="GO:0008983">
    <property type="term" value="F:protein-glutamate O-methyltransferase activity"/>
    <property type="evidence" value="ECO:0007669"/>
    <property type="project" value="UniProtKB-EC"/>
</dbReference>
<feature type="domain" description="CheR-type methyltransferase" evidence="6">
    <location>
        <begin position="1"/>
        <end position="276"/>
    </location>
</feature>
<dbReference type="SMART" id="SM00138">
    <property type="entry name" value="MeTrc"/>
    <property type="match status" value="1"/>
</dbReference>
<dbReference type="Gene3D" id="1.10.155.10">
    <property type="entry name" value="Chemotaxis receptor methyltransferase CheR, N-terminal domain"/>
    <property type="match status" value="1"/>
</dbReference>
<dbReference type="STRING" id="1122189.SAMN02745165_01471"/>
<evidence type="ECO:0000256" key="1">
    <source>
        <dbReference type="ARBA" id="ARBA00001541"/>
    </source>
</evidence>
<evidence type="ECO:0000313" key="8">
    <source>
        <dbReference type="Proteomes" id="UP000184171"/>
    </source>
</evidence>
<dbReference type="PIRSF" id="PIRSF000410">
    <property type="entry name" value="CheR"/>
    <property type="match status" value="1"/>
</dbReference>
<dbReference type="SUPFAM" id="SSF47757">
    <property type="entry name" value="Chemotaxis receptor methyltransferase CheR, N-terminal domain"/>
    <property type="match status" value="1"/>
</dbReference>
<dbReference type="InterPro" id="IPR022641">
    <property type="entry name" value="CheR_N"/>
</dbReference>